<dbReference type="RefSeq" id="XP_025373792.1">
    <property type="nucleotide sequence ID" value="XM_025525564.1"/>
</dbReference>
<feature type="compositionally biased region" description="Basic and acidic residues" evidence="1">
    <location>
        <begin position="245"/>
        <end position="263"/>
    </location>
</feature>
<feature type="compositionally biased region" description="Acidic residues" evidence="1">
    <location>
        <begin position="338"/>
        <end position="348"/>
    </location>
</feature>
<keyword evidence="2" id="KW-1133">Transmembrane helix</keyword>
<dbReference type="EMBL" id="KZ819644">
    <property type="protein sequence ID" value="PWN86594.1"/>
    <property type="molecule type" value="Genomic_DNA"/>
</dbReference>
<keyword evidence="2" id="KW-0472">Membrane</keyword>
<dbReference type="InParanoid" id="A0A316YCJ0"/>
<name>A0A316YCJ0_9BASI</name>
<feature type="region of interest" description="Disordered" evidence="1">
    <location>
        <begin position="311"/>
        <end position="381"/>
    </location>
</feature>
<keyword evidence="2" id="KW-0812">Transmembrane</keyword>
<dbReference type="AlphaFoldDB" id="A0A316YCJ0"/>
<feature type="transmembrane region" description="Helical" evidence="2">
    <location>
        <begin position="187"/>
        <end position="205"/>
    </location>
</feature>
<evidence type="ECO:0000313" key="3">
    <source>
        <dbReference type="EMBL" id="PWN86594.1"/>
    </source>
</evidence>
<feature type="compositionally biased region" description="Low complexity" evidence="1">
    <location>
        <begin position="352"/>
        <end position="371"/>
    </location>
</feature>
<feature type="compositionally biased region" description="Basic and acidic residues" evidence="1">
    <location>
        <begin position="41"/>
        <end position="61"/>
    </location>
</feature>
<proteinExistence type="predicted"/>
<feature type="compositionally biased region" description="Polar residues" evidence="1">
    <location>
        <begin position="372"/>
        <end position="381"/>
    </location>
</feature>
<evidence type="ECO:0000313" key="4">
    <source>
        <dbReference type="Proteomes" id="UP000245768"/>
    </source>
</evidence>
<dbReference type="GeneID" id="37047480"/>
<feature type="compositionally biased region" description="Polar residues" evidence="1">
    <location>
        <begin position="315"/>
        <end position="327"/>
    </location>
</feature>
<evidence type="ECO:0000256" key="2">
    <source>
        <dbReference type="SAM" id="Phobius"/>
    </source>
</evidence>
<gene>
    <name evidence="3" type="ORF">FA10DRAFT_54327</name>
</gene>
<feature type="compositionally biased region" description="Low complexity" evidence="1">
    <location>
        <begin position="24"/>
        <end position="34"/>
    </location>
</feature>
<feature type="region of interest" description="Disordered" evidence="1">
    <location>
        <begin position="240"/>
        <end position="263"/>
    </location>
</feature>
<evidence type="ECO:0000256" key="1">
    <source>
        <dbReference type="SAM" id="MobiDB-lite"/>
    </source>
</evidence>
<sequence length="381" mass="42599">MILSEPFGVEDPNLPSPPYPPSPTLSSSTSSSSSKGKKKSDKMTLSDCDKKESNSSSDDKPTVPSAPTNAPCCQCQCHHHGHRFGPRSFGRHSWHGHRHYRRMSDGDHDDAEEAFQLRRCRRRRRSRPHRIIFSILLLAFFLVTMKPLQRFVLGTVHDIGDHTPQAIVEVFNAIIGAVVGLFGSNPILAAWFFVSLLLLVIWAIARCSHKARRRRKWRKAASCGMMRRWCRSRAGLDVGTASETENSKTETDKEIETESECGEKAARGFSNHRGLRRGQWLSKAVESVRWQYANFPAGVNRYRIVLTDDVEQQRSDSVPATTPAPHSSTEERVVVDYQVDDGDVDDDTTLYTSSGTSDASHSSASWSQLDSTSTESARPLL</sequence>
<feature type="region of interest" description="Disordered" evidence="1">
    <location>
        <begin position="1"/>
        <end position="65"/>
    </location>
</feature>
<keyword evidence="4" id="KW-1185">Reference proteome</keyword>
<protein>
    <submittedName>
        <fullName evidence="3">Uncharacterized protein</fullName>
    </submittedName>
</protein>
<accession>A0A316YCJ0</accession>
<feature type="compositionally biased region" description="Pro residues" evidence="1">
    <location>
        <begin position="14"/>
        <end position="23"/>
    </location>
</feature>
<feature type="transmembrane region" description="Helical" evidence="2">
    <location>
        <begin position="131"/>
        <end position="148"/>
    </location>
</feature>
<reference evidence="3 4" key="1">
    <citation type="journal article" date="2018" name="Mol. Biol. Evol.">
        <title>Broad Genomic Sampling Reveals a Smut Pathogenic Ancestry of the Fungal Clade Ustilaginomycotina.</title>
        <authorList>
            <person name="Kijpornyongpan T."/>
            <person name="Mondo S.J."/>
            <person name="Barry K."/>
            <person name="Sandor L."/>
            <person name="Lee J."/>
            <person name="Lipzen A."/>
            <person name="Pangilinan J."/>
            <person name="LaButti K."/>
            <person name="Hainaut M."/>
            <person name="Henrissat B."/>
            <person name="Grigoriev I.V."/>
            <person name="Spatafora J.W."/>
            <person name="Aime M.C."/>
        </authorList>
    </citation>
    <scope>NUCLEOTIDE SEQUENCE [LARGE SCALE GENOMIC DNA]</scope>
    <source>
        <strain evidence="3 4">MCA 4198</strain>
    </source>
</reference>
<organism evidence="3 4">
    <name type="scientific">Acaromyces ingoldii</name>
    <dbReference type="NCBI Taxonomy" id="215250"/>
    <lineage>
        <taxon>Eukaryota</taxon>
        <taxon>Fungi</taxon>
        <taxon>Dikarya</taxon>
        <taxon>Basidiomycota</taxon>
        <taxon>Ustilaginomycotina</taxon>
        <taxon>Exobasidiomycetes</taxon>
        <taxon>Exobasidiales</taxon>
        <taxon>Cryptobasidiaceae</taxon>
        <taxon>Acaromyces</taxon>
    </lineage>
</organism>
<dbReference type="Proteomes" id="UP000245768">
    <property type="component" value="Unassembled WGS sequence"/>
</dbReference>